<sequence length="73" mass="8624">MQKHAAQMPFALYIFSTLQPSVRRQKGKSRKSGAVIELVMIARRCFEEHPHYLHDNRETRCLWSSNEVPEERP</sequence>
<accession>A0A6A4T300</accession>
<dbReference type="Proteomes" id="UP000438429">
    <property type="component" value="Unassembled WGS sequence"/>
</dbReference>
<evidence type="ECO:0000313" key="2">
    <source>
        <dbReference type="Proteomes" id="UP000438429"/>
    </source>
</evidence>
<comment type="caution">
    <text evidence="1">The sequence shown here is derived from an EMBL/GenBank/DDBJ whole genome shotgun (WGS) entry which is preliminary data.</text>
</comment>
<proteinExistence type="predicted"/>
<name>A0A6A4T300_SCOMX</name>
<reference evidence="1 2" key="1">
    <citation type="submission" date="2019-06" db="EMBL/GenBank/DDBJ databases">
        <title>Draft genomes of female and male turbot (Scophthalmus maximus).</title>
        <authorList>
            <person name="Xu H."/>
            <person name="Xu X.-W."/>
            <person name="Shao C."/>
            <person name="Chen S."/>
        </authorList>
    </citation>
    <scope>NUCLEOTIDE SEQUENCE [LARGE SCALE GENOMIC DNA]</scope>
    <source>
        <strain evidence="1">Ysfricsl-2016a</strain>
        <tissue evidence="1">Blood</tissue>
    </source>
</reference>
<evidence type="ECO:0000313" key="1">
    <source>
        <dbReference type="EMBL" id="KAF0039485.1"/>
    </source>
</evidence>
<dbReference type="AlphaFoldDB" id="A0A6A4T300"/>
<dbReference type="EMBL" id="VEVO01000007">
    <property type="protein sequence ID" value="KAF0039485.1"/>
    <property type="molecule type" value="Genomic_DNA"/>
</dbReference>
<protein>
    <submittedName>
        <fullName evidence="1">Uncharacterized protein</fullName>
    </submittedName>
</protein>
<organism evidence="1 2">
    <name type="scientific">Scophthalmus maximus</name>
    <name type="common">Turbot</name>
    <name type="synonym">Psetta maxima</name>
    <dbReference type="NCBI Taxonomy" id="52904"/>
    <lineage>
        <taxon>Eukaryota</taxon>
        <taxon>Metazoa</taxon>
        <taxon>Chordata</taxon>
        <taxon>Craniata</taxon>
        <taxon>Vertebrata</taxon>
        <taxon>Euteleostomi</taxon>
        <taxon>Actinopterygii</taxon>
        <taxon>Neopterygii</taxon>
        <taxon>Teleostei</taxon>
        <taxon>Neoteleostei</taxon>
        <taxon>Acanthomorphata</taxon>
        <taxon>Carangaria</taxon>
        <taxon>Pleuronectiformes</taxon>
        <taxon>Pleuronectoidei</taxon>
        <taxon>Scophthalmidae</taxon>
        <taxon>Scophthalmus</taxon>
    </lineage>
</organism>
<gene>
    <name evidence="1" type="ORF">F2P81_007720</name>
</gene>